<name>A0A4Q2KVW6_9MICO</name>
<feature type="domain" description="GmrSD restriction endonucleases C-terminal" evidence="1">
    <location>
        <begin position="88"/>
        <end position="215"/>
    </location>
</feature>
<dbReference type="Proteomes" id="UP000293865">
    <property type="component" value="Unassembled WGS sequence"/>
</dbReference>
<dbReference type="PANTHER" id="PTHR24094:SF15">
    <property type="entry name" value="AMP-DEPENDENT SYNTHETASE_LIGASE DOMAIN-CONTAINING PROTEIN-RELATED"/>
    <property type="match status" value="1"/>
</dbReference>
<dbReference type="InterPro" id="IPR011089">
    <property type="entry name" value="GmrSD_C"/>
</dbReference>
<evidence type="ECO:0000313" key="2">
    <source>
        <dbReference type="EMBL" id="RXZ67983.1"/>
    </source>
</evidence>
<keyword evidence="3" id="KW-1185">Reference proteome</keyword>
<keyword evidence="2" id="KW-0540">Nuclease</keyword>
<reference evidence="2 3" key="1">
    <citation type="submission" date="2019-01" db="EMBL/GenBank/DDBJ databases">
        <title>Agromyces.</title>
        <authorList>
            <person name="Li J."/>
        </authorList>
    </citation>
    <scope>NUCLEOTIDE SEQUENCE [LARGE SCALE GENOMIC DNA]</scope>
    <source>
        <strain evidence="2 3">DSM 15934</strain>
    </source>
</reference>
<protein>
    <submittedName>
        <fullName evidence="2">HNH endonuclease</fullName>
    </submittedName>
</protein>
<gene>
    <name evidence="2" type="ORF">ESP51_15570</name>
</gene>
<dbReference type="PANTHER" id="PTHR24094">
    <property type="entry name" value="SECRETED PROTEIN"/>
    <property type="match status" value="1"/>
</dbReference>
<keyword evidence="2" id="KW-0378">Hydrolase</keyword>
<sequence>MLRSSRIFPGAIVACLFAALLIWTGAWNPVADALDDAFGVEVETSGDAAAVLAELDTITVKGKAPMTGYDREGVFGSAWIDIDRNGCDQRNDVLDRDLSATTYKPDTRDCVVLTGTLADPYTGATIPFQRGQDTSTAVQIDHIYPLGMAWRQGAQQWTQEQRIAFANDFDNLVAVDGPANSQKGDSGPAAWLPSNKGYRCEYVIDFVNVTAKYDLSLPQPDVDAARRILANC</sequence>
<comment type="caution">
    <text evidence="2">The sequence shown here is derived from an EMBL/GenBank/DDBJ whole genome shotgun (WGS) entry which is preliminary data.</text>
</comment>
<evidence type="ECO:0000259" key="1">
    <source>
        <dbReference type="Pfam" id="PF07510"/>
    </source>
</evidence>
<accession>A0A4Q2KVW6</accession>
<dbReference type="EMBL" id="SDPN01000035">
    <property type="protein sequence ID" value="RXZ67983.1"/>
    <property type="molecule type" value="Genomic_DNA"/>
</dbReference>
<dbReference type="AlphaFoldDB" id="A0A4Q2KVW6"/>
<dbReference type="GO" id="GO:0004519">
    <property type="term" value="F:endonuclease activity"/>
    <property type="evidence" value="ECO:0007669"/>
    <property type="project" value="UniProtKB-KW"/>
</dbReference>
<dbReference type="Pfam" id="PF07510">
    <property type="entry name" value="GmrSD_C"/>
    <property type="match status" value="1"/>
</dbReference>
<proteinExistence type="predicted"/>
<evidence type="ECO:0000313" key="3">
    <source>
        <dbReference type="Proteomes" id="UP000293865"/>
    </source>
</evidence>
<dbReference type="OrthoDB" id="5196645at2"/>
<organism evidence="2 3">
    <name type="scientific">Agromyces albus</name>
    <dbReference type="NCBI Taxonomy" id="205332"/>
    <lineage>
        <taxon>Bacteria</taxon>
        <taxon>Bacillati</taxon>
        <taxon>Actinomycetota</taxon>
        <taxon>Actinomycetes</taxon>
        <taxon>Micrococcales</taxon>
        <taxon>Microbacteriaceae</taxon>
        <taxon>Agromyces</taxon>
    </lineage>
</organism>
<keyword evidence="2" id="KW-0255">Endonuclease</keyword>